<reference evidence="2" key="1">
    <citation type="journal article" date="2022" name="Mol. Ecol. Resour.">
        <title>The genomes of chicory, endive, great burdock and yacon provide insights into Asteraceae palaeo-polyploidization history and plant inulin production.</title>
        <authorList>
            <person name="Fan W."/>
            <person name="Wang S."/>
            <person name="Wang H."/>
            <person name="Wang A."/>
            <person name="Jiang F."/>
            <person name="Liu H."/>
            <person name="Zhao H."/>
            <person name="Xu D."/>
            <person name="Zhang Y."/>
        </authorList>
    </citation>
    <scope>NUCLEOTIDE SEQUENCE [LARGE SCALE GENOMIC DNA]</scope>
    <source>
        <strain evidence="2">cv. Niubang</strain>
    </source>
</reference>
<accession>A0ACB9BCG4</accession>
<sequence length="79" mass="8673">MAPSSSSLPIINDPKTPISNKEASSNNMPRKELQTHRISKVNHGDYLFETGVGKKALANLRANPAALSRSVNFHETSWL</sequence>
<comment type="caution">
    <text evidence="1">The sequence shown here is derived from an EMBL/GenBank/DDBJ whole genome shotgun (WGS) entry which is preliminary data.</text>
</comment>
<keyword evidence="2" id="KW-1185">Reference proteome</keyword>
<reference evidence="1 2" key="2">
    <citation type="journal article" date="2022" name="Mol. Ecol. Resour.">
        <title>The genomes of chicory, endive, great burdock and yacon provide insights into Asteraceae paleo-polyploidization history and plant inulin production.</title>
        <authorList>
            <person name="Fan W."/>
            <person name="Wang S."/>
            <person name="Wang H."/>
            <person name="Wang A."/>
            <person name="Jiang F."/>
            <person name="Liu H."/>
            <person name="Zhao H."/>
            <person name="Xu D."/>
            <person name="Zhang Y."/>
        </authorList>
    </citation>
    <scope>NUCLEOTIDE SEQUENCE [LARGE SCALE GENOMIC DNA]</scope>
    <source>
        <strain evidence="2">cv. Niubang</strain>
    </source>
</reference>
<evidence type="ECO:0000313" key="1">
    <source>
        <dbReference type="EMBL" id="KAI3720224.1"/>
    </source>
</evidence>
<name>A0ACB9BCG4_ARCLA</name>
<dbReference type="EMBL" id="CM042052">
    <property type="protein sequence ID" value="KAI3720224.1"/>
    <property type="molecule type" value="Genomic_DNA"/>
</dbReference>
<gene>
    <name evidence="1" type="ORF">L6452_21137</name>
</gene>
<protein>
    <submittedName>
        <fullName evidence="1">Uncharacterized protein</fullName>
    </submittedName>
</protein>
<dbReference type="Proteomes" id="UP001055879">
    <property type="component" value="Linkage Group LG06"/>
</dbReference>
<proteinExistence type="predicted"/>
<evidence type="ECO:0000313" key="2">
    <source>
        <dbReference type="Proteomes" id="UP001055879"/>
    </source>
</evidence>
<organism evidence="1 2">
    <name type="scientific">Arctium lappa</name>
    <name type="common">Greater burdock</name>
    <name type="synonym">Lappa major</name>
    <dbReference type="NCBI Taxonomy" id="4217"/>
    <lineage>
        <taxon>Eukaryota</taxon>
        <taxon>Viridiplantae</taxon>
        <taxon>Streptophyta</taxon>
        <taxon>Embryophyta</taxon>
        <taxon>Tracheophyta</taxon>
        <taxon>Spermatophyta</taxon>
        <taxon>Magnoliopsida</taxon>
        <taxon>eudicotyledons</taxon>
        <taxon>Gunneridae</taxon>
        <taxon>Pentapetalae</taxon>
        <taxon>asterids</taxon>
        <taxon>campanulids</taxon>
        <taxon>Asterales</taxon>
        <taxon>Asteraceae</taxon>
        <taxon>Carduoideae</taxon>
        <taxon>Cardueae</taxon>
        <taxon>Arctiinae</taxon>
        <taxon>Arctium</taxon>
    </lineage>
</organism>